<comment type="caution">
    <text evidence="5">The sequence shown here is derived from an EMBL/GenBank/DDBJ whole genome shotgun (WGS) entry which is preliminary data.</text>
</comment>
<name>A0A816AM89_9BILA</name>
<dbReference type="InterPro" id="IPR028564">
    <property type="entry name" value="MT_TRM10-typ"/>
</dbReference>
<dbReference type="PANTHER" id="PTHR13563:SF5">
    <property type="entry name" value="TRNA METHYLTRANSFERASE 10 HOMOLOG C"/>
    <property type="match status" value="1"/>
</dbReference>
<dbReference type="OrthoDB" id="278300at2759"/>
<evidence type="ECO:0000313" key="6">
    <source>
        <dbReference type="EMBL" id="CAF4475937.1"/>
    </source>
</evidence>
<protein>
    <recommendedName>
        <fullName evidence="4">SAM-dependent MTase TRM10-type domain-containing protein</fullName>
    </recommendedName>
</protein>
<dbReference type="PROSITE" id="PS51675">
    <property type="entry name" value="SAM_MT_TRM10"/>
    <property type="match status" value="1"/>
</dbReference>
<dbReference type="Proteomes" id="UP000681722">
    <property type="component" value="Unassembled WGS sequence"/>
</dbReference>
<dbReference type="GO" id="GO:0005654">
    <property type="term" value="C:nucleoplasm"/>
    <property type="evidence" value="ECO:0007669"/>
    <property type="project" value="TreeGrafter"/>
</dbReference>
<dbReference type="PANTHER" id="PTHR13563">
    <property type="entry name" value="TRNA (GUANINE-9-) METHYLTRANSFERASE"/>
    <property type="match status" value="1"/>
</dbReference>
<dbReference type="GO" id="GO:0008168">
    <property type="term" value="F:methyltransferase activity"/>
    <property type="evidence" value="ECO:0007669"/>
    <property type="project" value="UniProtKB-KW"/>
</dbReference>
<evidence type="ECO:0000256" key="2">
    <source>
        <dbReference type="ARBA" id="ARBA00022679"/>
    </source>
</evidence>
<keyword evidence="2" id="KW-0808">Transferase</keyword>
<reference evidence="5" key="1">
    <citation type="submission" date="2021-02" db="EMBL/GenBank/DDBJ databases">
        <authorList>
            <person name="Nowell W R."/>
        </authorList>
    </citation>
    <scope>NUCLEOTIDE SEQUENCE</scope>
</reference>
<dbReference type="EMBL" id="CAJNOQ010035425">
    <property type="protein sequence ID" value="CAF1599417.1"/>
    <property type="molecule type" value="Genomic_DNA"/>
</dbReference>
<accession>A0A816AM89</accession>
<dbReference type="Proteomes" id="UP000663829">
    <property type="component" value="Unassembled WGS sequence"/>
</dbReference>
<dbReference type="GO" id="GO:0032259">
    <property type="term" value="P:methylation"/>
    <property type="evidence" value="ECO:0007669"/>
    <property type="project" value="UniProtKB-KW"/>
</dbReference>
<dbReference type="GO" id="GO:0005739">
    <property type="term" value="C:mitochondrion"/>
    <property type="evidence" value="ECO:0007669"/>
    <property type="project" value="TreeGrafter"/>
</dbReference>
<evidence type="ECO:0000313" key="7">
    <source>
        <dbReference type="Proteomes" id="UP000663829"/>
    </source>
</evidence>
<dbReference type="GO" id="GO:0097745">
    <property type="term" value="P:mitochondrial tRNA 5'-end processing"/>
    <property type="evidence" value="ECO:0007669"/>
    <property type="project" value="TreeGrafter"/>
</dbReference>
<dbReference type="EMBL" id="CAJOBC010101798">
    <property type="protein sequence ID" value="CAF4475937.1"/>
    <property type="molecule type" value="Genomic_DNA"/>
</dbReference>
<keyword evidence="1" id="KW-0489">Methyltransferase</keyword>
<evidence type="ECO:0000259" key="4">
    <source>
        <dbReference type="PROSITE" id="PS51675"/>
    </source>
</evidence>
<dbReference type="InterPro" id="IPR038459">
    <property type="entry name" value="MT_TRM10-typ_sf"/>
</dbReference>
<dbReference type="GO" id="GO:0070131">
    <property type="term" value="P:positive regulation of mitochondrial translation"/>
    <property type="evidence" value="ECO:0007669"/>
    <property type="project" value="TreeGrafter"/>
</dbReference>
<dbReference type="InterPro" id="IPR007356">
    <property type="entry name" value="tRNA_m1G_MeTrfase_euk"/>
</dbReference>
<evidence type="ECO:0000256" key="1">
    <source>
        <dbReference type="ARBA" id="ARBA00022603"/>
    </source>
</evidence>
<keyword evidence="3" id="KW-0949">S-adenosyl-L-methionine</keyword>
<dbReference type="GO" id="GO:0000049">
    <property type="term" value="F:tRNA binding"/>
    <property type="evidence" value="ECO:0007669"/>
    <property type="project" value="TreeGrafter"/>
</dbReference>
<keyword evidence="7" id="KW-1185">Reference proteome</keyword>
<feature type="domain" description="SAM-dependent MTase TRM10-type" evidence="4">
    <location>
        <begin position="85"/>
        <end position="215"/>
    </location>
</feature>
<sequence length="215" mass="25535">MLLSKQTLLNELYVILSSYVNKSFLLLNNKQNCRTTDLLSQILKEVNKNKRKKLKRQLKLTTETIYYCCQQPLQLSSYKYLKRLQKLYISQRLNDIVVIDCSFQNEHVKNENYLQNLIRKVHSCFTYLYKYHTPSFIYLCNVNDNNNQLNSLYFHSTSQSYLDLFSREQLIYLTPHSDNIMKEYDHNAIYILGGIYSQIVRGRKCDDHDVTGVSQ</sequence>
<dbReference type="AlphaFoldDB" id="A0A816AM89"/>
<evidence type="ECO:0000313" key="5">
    <source>
        <dbReference type="EMBL" id="CAF1599417.1"/>
    </source>
</evidence>
<proteinExistence type="predicted"/>
<evidence type="ECO:0000256" key="3">
    <source>
        <dbReference type="ARBA" id="ARBA00022691"/>
    </source>
</evidence>
<organism evidence="5 7">
    <name type="scientific">Didymodactylos carnosus</name>
    <dbReference type="NCBI Taxonomy" id="1234261"/>
    <lineage>
        <taxon>Eukaryota</taxon>
        <taxon>Metazoa</taxon>
        <taxon>Spiralia</taxon>
        <taxon>Gnathifera</taxon>
        <taxon>Rotifera</taxon>
        <taxon>Eurotatoria</taxon>
        <taxon>Bdelloidea</taxon>
        <taxon>Philodinida</taxon>
        <taxon>Philodinidae</taxon>
        <taxon>Didymodactylos</taxon>
    </lineage>
</organism>
<gene>
    <name evidence="5" type="ORF">GPM918_LOCUS42335</name>
    <name evidence="6" type="ORF">SRO942_LOCUS43550</name>
</gene>
<dbReference type="Gene3D" id="3.40.1280.30">
    <property type="match status" value="1"/>
</dbReference>